<dbReference type="OrthoDB" id="14553at2"/>
<evidence type="ECO:0008006" key="3">
    <source>
        <dbReference type="Google" id="ProtNLM"/>
    </source>
</evidence>
<protein>
    <recommendedName>
        <fullName evidence="3">Lipoprotein</fullName>
    </recommendedName>
</protein>
<sequence>MRYMVTFLAVVMLCGCTQEAQNQLGRKIQNWTGTDGVMEIYTGEQLVRRFIKVDKLSTAYGTSDSLARGYRFGYGVLDANLNGQVDKGEKKRL</sequence>
<dbReference type="PROSITE" id="PS51257">
    <property type="entry name" value="PROKAR_LIPOPROTEIN"/>
    <property type="match status" value="1"/>
</dbReference>
<gene>
    <name evidence="1" type="ORF">AXF15_07590</name>
</gene>
<proteinExistence type="predicted"/>
<dbReference type="AlphaFoldDB" id="A0A0X8JQC7"/>
<dbReference type="KEGG" id="doa:AXF15_07590"/>
<accession>A0A0X8JQC7</accession>
<dbReference type="EMBL" id="CP014230">
    <property type="protein sequence ID" value="AMD92979.1"/>
    <property type="molecule type" value="Genomic_DNA"/>
</dbReference>
<keyword evidence="2" id="KW-1185">Reference proteome</keyword>
<organism evidence="1 2">
    <name type="scientific">Desulfomicrobium orale DSM 12838</name>
    <dbReference type="NCBI Taxonomy" id="888061"/>
    <lineage>
        <taxon>Bacteria</taxon>
        <taxon>Pseudomonadati</taxon>
        <taxon>Thermodesulfobacteriota</taxon>
        <taxon>Desulfovibrionia</taxon>
        <taxon>Desulfovibrionales</taxon>
        <taxon>Desulfomicrobiaceae</taxon>
        <taxon>Desulfomicrobium</taxon>
    </lineage>
</organism>
<reference evidence="2" key="1">
    <citation type="submission" date="2016-02" db="EMBL/GenBank/DDBJ databases">
        <authorList>
            <person name="Holder M.E."/>
            <person name="Ajami N.J."/>
            <person name="Petrosino J.F."/>
        </authorList>
    </citation>
    <scope>NUCLEOTIDE SEQUENCE [LARGE SCALE GENOMIC DNA]</scope>
    <source>
        <strain evidence="2">DSM 12838</strain>
    </source>
</reference>
<dbReference type="Proteomes" id="UP000063964">
    <property type="component" value="Chromosome"/>
</dbReference>
<evidence type="ECO:0000313" key="1">
    <source>
        <dbReference type="EMBL" id="AMD92979.1"/>
    </source>
</evidence>
<evidence type="ECO:0000313" key="2">
    <source>
        <dbReference type="Proteomes" id="UP000063964"/>
    </source>
</evidence>
<name>A0A0X8JQC7_9BACT</name>
<dbReference type="STRING" id="888061.AXF15_07590"/>